<evidence type="ECO:0000256" key="1">
    <source>
        <dbReference type="SAM" id="MobiDB-lite"/>
    </source>
</evidence>
<dbReference type="Proteomes" id="UP000553888">
    <property type="component" value="Unassembled WGS sequence"/>
</dbReference>
<gene>
    <name evidence="4" type="ORF">BJ979_003326</name>
</gene>
<evidence type="ECO:0000313" key="4">
    <source>
        <dbReference type="EMBL" id="NYH00701.1"/>
    </source>
</evidence>
<feature type="region of interest" description="Disordered" evidence="1">
    <location>
        <begin position="238"/>
        <end position="263"/>
    </location>
</feature>
<keyword evidence="3" id="KW-0732">Signal</keyword>
<feature type="transmembrane region" description="Helical" evidence="2">
    <location>
        <begin position="623"/>
        <end position="641"/>
    </location>
</feature>
<feature type="compositionally biased region" description="Low complexity" evidence="1">
    <location>
        <begin position="513"/>
        <end position="523"/>
    </location>
</feature>
<name>A0A852YHD7_9MICO</name>
<evidence type="ECO:0000256" key="3">
    <source>
        <dbReference type="SAM" id="SignalP"/>
    </source>
</evidence>
<reference evidence="4 5" key="1">
    <citation type="submission" date="2020-07" db="EMBL/GenBank/DDBJ databases">
        <title>Sequencing the genomes of 1000 actinobacteria strains.</title>
        <authorList>
            <person name="Klenk H.-P."/>
        </authorList>
    </citation>
    <scope>NUCLEOTIDE SEQUENCE [LARGE SCALE GENOMIC DNA]</scope>
    <source>
        <strain evidence="4 5">DSM 23141</strain>
    </source>
</reference>
<accession>A0A852YHD7</accession>
<sequence>MTTMKNALTALGVASLLALTSLGAAPALADEVDPGGAAATQQQAEAATAPPAYSPAPIEAPAGDAAPESGRAAAAAPDPAPSPDPQPEPDAKAAPDPASKPAPDAPRDGPSASPSSSPSATPSGSPSEPPREGRPPTAPRGLSGAYSVDEAGQAHVTVTWKAPADLGVTGSNGDPEGGQGRSSFLFQVSLTSGPGSPQTVTLEADEAWNDSPEEPLSWTRVFDVPATAGASWTVAVDASNDGGQTTGPAATTTVSSAPAPRAPSAPTAVVGVYGLDEDGDAHVGVTWRAPADLGVTAASDDPEGGQGRSSFLFRVTLVSGPGAPQTMTFDADEVWGDSPSGPLSWSRGFDVPVSPGETWSVAVEASNDSGQSWGPAASTTVVSPLVGESEVDVAITSATASGHHSPTVSVSWSASGTERVGSWIVVVANVDATTLGEVVVAATRVPAAARTVTLHGGESLTELGLTVGGKPLPNDARLVVVVVAEGPDLEALGASAPVLVTTPSSTPPPPAAPSGSSTGGVTATVSGSTITARVPSAKPGEWVYGYAFSSPIGLGWAQVTNAGTASWSLAGAGLANGAHQLAVLADDGSVLGSSAFSVGVAPAAANDAATRAQLASTGADPTAPLGAAALLVLGGCALVALRRARSARKQT</sequence>
<keyword evidence="2" id="KW-0472">Membrane</keyword>
<feature type="chain" id="PRO_5032400440" description="LPXTG cell wall anchor domain-containing protein" evidence="3">
    <location>
        <begin position="30"/>
        <end position="651"/>
    </location>
</feature>
<evidence type="ECO:0000313" key="5">
    <source>
        <dbReference type="Proteomes" id="UP000553888"/>
    </source>
</evidence>
<organism evidence="4 5">
    <name type="scientific">Schumannella luteola</name>
    <dbReference type="NCBI Taxonomy" id="472059"/>
    <lineage>
        <taxon>Bacteria</taxon>
        <taxon>Bacillati</taxon>
        <taxon>Actinomycetota</taxon>
        <taxon>Actinomycetes</taxon>
        <taxon>Micrococcales</taxon>
        <taxon>Microbacteriaceae</taxon>
        <taxon>Schumannella</taxon>
    </lineage>
</organism>
<evidence type="ECO:0008006" key="6">
    <source>
        <dbReference type="Google" id="ProtNLM"/>
    </source>
</evidence>
<feature type="signal peptide" evidence="3">
    <location>
        <begin position="1"/>
        <end position="29"/>
    </location>
</feature>
<feature type="compositionally biased region" description="Pro residues" evidence="1">
    <location>
        <begin position="78"/>
        <end position="88"/>
    </location>
</feature>
<evidence type="ECO:0000256" key="2">
    <source>
        <dbReference type="SAM" id="Phobius"/>
    </source>
</evidence>
<dbReference type="RefSeq" id="WP_179569667.1">
    <property type="nucleotide sequence ID" value="NZ_JACBZY010000001.1"/>
</dbReference>
<comment type="caution">
    <text evidence="4">The sequence shown here is derived from an EMBL/GenBank/DDBJ whole genome shotgun (WGS) entry which is preliminary data.</text>
</comment>
<dbReference type="AlphaFoldDB" id="A0A852YHD7"/>
<feature type="compositionally biased region" description="Low complexity" evidence="1">
    <location>
        <begin position="29"/>
        <end position="77"/>
    </location>
</feature>
<keyword evidence="2" id="KW-0812">Transmembrane</keyword>
<feature type="compositionally biased region" description="Low complexity" evidence="1">
    <location>
        <begin position="105"/>
        <end position="126"/>
    </location>
</feature>
<feature type="region of interest" description="Disordered" evidence="1">
    <location>
        <begin position="29"/>
        <end position="150"/>
    </location>
</feature>
<keyword evidence="5" id="KW-1185">Reference proteome</keyword>
<protein>
    <recommendedName>
        <fullName evidence="6">LPXTG cell wall anchor domain-containing protein</fullName>
    </recommendedName>
</protein>
<feature type="region of interest" description="Disordered" evidence="1">
    <location>
        <begin position="502"/>
        <end position="523"/>
    </location>
</feature>
<dbReference type="EMBL" id="JACBZY010000001">
    <property type="protein sequence ID" value="NYH00701.1"/>
    <property type="molecule type" value="Genomic_DNA"/>
</dbReference>
<proteinExistence type="predicted"/>
<feature type="compositionally biased region" description="Low complexity" evidence="1">
    <location>
        <begin position="246"/>
        <end position="263"/>
    </location>
</feature>
<keyword evidence="2" id="KW-1133">Transmembrane helix</keyword>